<feature type="domain" description="N-acetyltransferase" evidence="3">
    <location>
        <begin position="11"/>
        <end position="151"/>
    </location>
</feature>
<dbReference type="PROSITE" id="PS51186">
    <property type="entry name" value="GNAT"/>
    <property type="match status" value="1"/>
</dbReference>
<evidence type="ECO:0000313" key="4">
    <source>
        <dbReference type="EMBL" id="PHP69195.1"/>
    </source>
</evidence>
<evidence type="ECO:0000256" key="1">
    <source>
        <dbReference type="ARBA" id="ARBA00022679"/>
    </source>
</evidence>
<accession>A0A2G1QUP1</accession>
<dbReference type="PANTHER" id="PTHR43877">
    <property type="entry name" value="AMINOALKYLPHOSPHONATE N-ACETYLTRANSFERASE-RELATED-RELATED"/>
    <property type="match status" value="1"/>
</dbReference>
<dbReference type="InterPro" id="IPR050832">
    <property type="entry name" value="Bact_Acetyltransf"/>
</dbReference>
<keyword evidence="5" id="KW-1185">Reference proteome</keyword>
<protein>
    <submittedName>
        <fullName evidence="4">GNAT family N-acetyltransferase</fullName>
    </submittedName>
</protein>
<keyword evidence="2" id="KW-0012">Acyltransferase</keyword>
<name>A0A2G1QUP1_9HYPH</name>
<dbReference type="Proteomes" id="UP000221168">
    <property type="component" value="Unassembled WGS sequence"/>
</dbReference>
<dbReference type="AlphaFoldDB" id="A0A2G1QUP1"/>
<dbReference type="PANTHER" id="PTHR43877:SF5">
    <property type="entry name" value="BLL8307 PROTEIN"/>
    <property type="match status" value="1"/>
</dbReference>
<comment type="caution">
    <text evidence="4">The sequence shown here is derived from an EMBL/GenBank/DDBJ whole genome shotgun (WGS) entry which is preliminary data.</text>
</comment>
<dbReference type="InterPro" id="IPR000182">
    <property type="entry name" value="GNAT_dom"/>
</dbReference>
<dbReference type="SUPFAM" id="SSF55729">
    <property type="entry name" value="Acyl-CoA N-acyltransferases (Nat)"/>
    <property type="match status" value="1"/>
</dbReference>
<dbReference type="InterPro" id="IPR016181">
    <property type="entry name" value="Acyl_CoA_acyltransferase"/>
</dbReference>
<organism evidence="4 5">
    <name type="scientific">Zhengella mangrovi</name>
    <dbReference type="NCBI Taxonomy" id="1982044"/>
    <lineage>
        <taxon>Bacteria</taxon>
        <taxon>Pseudomonadati</taxon>
        <taxon>Pseudomonadota</taxon>
        <taxon>Alphaproteobacteria</taxon>
        <taxon>Hyphomicrobiales</taxon>
        <taxon>Notoacmeibacteraceae</taxon>
        <taxon>Zhengella</taxon>
    </lineage>
</organism>
<dbReference type="OrthoDB" id="9803233at2"/>
<dbReference type="Gene3D" id="3.40.630.30">
    <property type="match status" value="1"/>
</dbReference>
<keyword evidence="1 4" id="KW-0808">Transferase</keyword>
<sequence length="151" mass="16685">MSIHVDDLRGPEIAALLIRHLEHMRAVTPAGSVHALDLERLRLPAITFWSAWAGEKLAGCIALKDHGGGLGEIKSMHTVAEMRGRGVGRALLAHLLSQARSHRLTRLSLETGKTEHFLPAQRLYRSFGFRQTGPFADYGPDPHSFFMTLAL</sequence>
<dbReference type="CDD" id="cd04301">
    <property type="entry name" value="NAT_SF"/>
    <property type="match status" value="1"/>
</dbReference>
<gene>
    <name evidence="4" type="ORF">CSC94_03480</name>
</gene>
<evidence type="ECO:0000313" key="5">
    <source>
        <dbReference type="Proteomes" id="UP000221168"/>
    </source>
</evidence>
<dbReference type="Pfam" id="PF00583">
    <property type="entry name" value="Acetyltransf_1"/>
    <property type="match status" value="1"/>
</dbReference>
<dbReference type="GO" id="GO:0016747">
    <property type="term" value="F:acyltransferase activity, transferring groups other than amino-acyl groups"/>
    <property type="evidence" value="ECO:0007669"/>
    <property type="project" value="InterPro"/>
</dbReference>
<evidence type="ECO:0000256" key="2">
    <source>
        <dbReference type="ARBA" id="ARBA00023315"/>
    </source>
</evidence>
<reference evidence="4 5" key="1">
    <citation type="submission" date="2017-10" db="EMBL/GenBank/DDBJ databases">
        <title>Sedimentibacterium mangrovi gen. nov., sp. nov., a novel member of family Phyllobacteriacea isolated from mangrove sediment.</title>
        <authorList>
            <person name="Liao H."/>
            <person name="Tian Y."/>
        </authorList>
    </citation>
    <scope>NUCLEOTIDE SEQUENCE [LARGE SCALE GENOMIC DNA]</scope>
    <source>
        <strain evidence="4 5">X9-2-2</strain>
    </source>
</reference>
<dbReference type="EMBL" id="PDVP01000001">
    <property type="protein sequence ID" value="PHP69195.1"/>
    <property type="molecule type" value="Genomic_DNA"/>
</dbReference>
<evidence type="ECO:0000259" key="3">
    <source>
        <dbReference type="PROSITE" id="PS51186"/>
    </source>
</evidence>
<proteinExistence type="predicted"/>